<dbReference type="SMART" id="SM00456">
    <property type="entry name" value="WW"/>
    <property type="match status" value="1"/>
</dbReference>
<dbReference type="Proteomes" id="UP000237144">
    <property type="component" value="Unassembled WGS sequence"/>
</dbReference>
<dbReference type="STRING" id="741276.A0A2S5B3T8"/>
<name>A0A2S5B3T8_9BASI</name>
<sequence>MSGEDAAWEIRFSNTRKRPYFYNSVSQQSRWEVPEALEGADLAQLQGAEHLSYSSNAAATEAETATNNKIRASHLLIKHNGSRRPSSWREKDITRSKEDAIEILKGHEKALKDSPNLREAFAKLASTESDCSSARDGGDLGYFGRNQMQKPFEDAAFALKVEEMSDIVSTDSGVHLILRTA</sequence>
<feature type="domain" description="PpiC" evidence="7">
    <location>
        <begin position="67"/>
        <end position="181"/>
    </location>
</feature>
<dbReference type="PROSITE" id="PS50020">
    <property type="entry name" value="WW_DOMAIN_2"/>
    <property type="match status" value="1"/>
</dbReference>
<protein>
    <recommendedName>
        <fullName evidence="5">Peptidyl-prolyl cis-trans isomerase</fullName>
        <ecNumber evidence="5">5.2.1.8</ecNumber>
    </recommendedName>
</protein>
<dbReference type="PANTHER" id="PTHR10657:SF4">
    <property type="entry name" value="PEPTIDYL-PROLYL CIS-TRANS ISOMERASE-RELATED"/>
    <property type="match status" value="1"/>
</dbReference>
<dbReference type="InterPro" id="IPR046357">
    <property type="entry name" value="PPIase_dom_sf"/>
</dbReference>
<accession>A0A2S5B3T8</accession>
<dbReference type="Pfam" id="PF13616">
    <property type="entry name" value="Rotamase_3"/>
    <property type="match status" value="1"/>
</dbReference>
<evidence type="ECO:0000256" key="5">
    <source>
        <dbReference type="RuleBase" id="RU363014"/>
    </source>
</evidence>
<evidence type="ECO:0000259" key="7">
    <source>
        <dbReference type="PROSITE" id="PS50198"/>
    </source>
</evidence>
<evidence type="ECO:0000256" key="1">
    <source>
        <dbReference type="ARBA" id="ARBA00000971"/>
    </source>
</evidence>
<dbReference type="PROSITE" id="PS01159">
    <property type="entry name" value="WW_DOMAIN_1"/>
    <property type="match status" value="1"/>
</dbReference>
<dbReference type="EC" id="5.2.1.8" evidence="5"/>
<keyword evidence="3 4" id="KW-0413">Isomerase</keyword>
<dbReference type="PROSITE" id="PS50198">
    <property type="entry name" value="PPIC_PPIASE_2"/>
    <property type="match status" value="1"/>
</dbReference>
<dbReference type="CDD" id="cd00201">
    <property type="entry name" value="WW"/>
    <property type="match status" value="1"/>
</dbReference>
<evidence type="ECO:0000313" key="8">
    <source>
        <dbReference type="EMBL" id="POY71453.1"/>
    </source>
</evidence>
<dbReference type="InterPro" id="IPR036020">
    <property type="entry name" value="WW_dom_sf"/>
</dbReference>
<dbReference type="EMBL" id="PJQD01000085">
    <property type="protein sequence ID" value="POY71453.1"/>
    <property type="molecule type" value="Genomic_DNA"/>
</dbReference>
<evidence type="ECO:0000259" key="6">
    <source>
        <dbReference type="PROSITE" id="PS50020"/>
    </source>
</evidence>
<dbReference type="GO" id="GO:0005634">
    <property type="term" value="C:nucleus"/>
    <property type="evidence" value="ECO:0007669"/>
    <property type="project" value="TreeGrafter"/>
</dbReference>
<evidence type="ECO:0000256" key="4">
    <source>
        <dbReference type="PROSITE-ProRule" id="PRU00278"/>
    </source>
</evidence>
<dbReference type="AlphaFoldDB" id="A0A2S5B3T8"/>
<evidence type="ECO:0000256" key="3">
    <source>
        <dbReference type="ARBA" id="ARBA00023235"/>
    </source>
</evidence>
<evidence type="ECO:0000256" key="2">
    <source>
        <dbReference type="ARBA" id="ARBA00023110"/>
    </source>
</evidence>
<dbReference type="Gene3D" id="3.10.50.40">
    <property type="match status" value="1"/>
</dbReference>
<dbReference type="FunFam" id="3.10.50.40:FF:000026">
    <property type="entry name" value="Peptidyl-prolyl cis-trans isomerase"/>
    <property type="match status" value="1"/>
</dbReference>
<organism evidence="8 9">
    <name type="scientific">Rhodotorula taiwanensis</name>
    <dbReference type="NCBI Taxonomy" id="741276"/>
    <lineage>
        <taxon>Eukaryota</taxon>
        <taxon>Fungi</taxon>
        <taxon>Dikarya</taxon>
        <taxon>Basidiomycota</taxon>
        <taxon>Pucciniomycotina</taxon>
        <taxon>Microbotryomycetes</taxon>
        <taxon>Sporidiobolales</taxon>
        <taxon>Sporidiobolaceae</taxon>
        <taxon>Rhodotorula</taxon>
    </lineage>
</organism>
<dbReference type="InterPro" id="IPR023058">
    <property type="entry name" value="PPIase_PpiC_CS"/>
</dbReference>
<dbReference type="GO" id="GO:0003755">
    <property type="term" value="F:peptidyl-prolyl cis-trans isomerase activity"/>
    <property type="evidence" value="ECO:0007669"/>
    <property type="project" value="UniProtKB-UniRule"/>
</dbReference>
<comment type="caution">
    <text evidence="8">The sequence shown here is derived from an EMBL/GenBank/DDBJ whole genome shotgun (WGS) entry which is preliminary data.</text>
</comment>
<gene>
    <name evidence="8" type="ORF">BMF94_5766</name>
</gene>
<proteinExistence type="predicted"/>
<dbReference type="GO" id="GO:0005829">
    <property type="term" value="C:cytosol"/>
    <property type="evidence" value="ECO:0007669"/>
    <property type="project" value="TreeGrafter"/>
</dbReference>
<dbReference type="SUPFAM" id="SSF54534">
    <property type="entry name" value="FKBP-like"/>
    <property type="match status" value="1"/>
</dbReference>
<dbReference type="PANTHER" id="PTHR10657">
    <property type="entry name" value="PEPTIDYL-PROLYL CIS-TRANS ISOMERASE"/>
    <property type="match status" value="1"/>
</dbReference>
<dbReference type="InterPro" id="IPR000297">
    <property type="entry name" value="PPIase_PpiC"/>
</dbReference>
<feature type="domain" description="WW" evidence="6">
    <location>
        <begin position="2"/>
        <end position="36"/>
    </location>
</feature>
<dbReference type="InterPro" id="IPR001202">
    <property type="entry name" value="WW_dom"/>
</dbReference>
<keyword evidence="9" id="KW-1185">Reference proteome</keyword>
<dbReference type="PROSITE" id="PS01096">
    <property type="entry name" value="PPIC_PPIASE_1"/>
    <property type="match status" value="1"/>
</dbReference>
<comment type="catalytic activity">
    <reaction evidence="1 5">
        <text>[protein]-peptidylproline (omega=180) = [protein]-peptidylproline (omega=0)</text>
        <dbReference type="Rhea" id="RHEA:16237"/>
        <dbReference type="Rhea" id="RHEA-COMP:10747"/>
        <dbReference type="Rhea" id="RHEA-COMP:10748"/>
        <dbReference type="ChEBI" id="CHEBI:83833"/>
        <dbReference type="ChEBI" id="CHEBI:83834"/>
        <dbReference type="EC" id="5.2.1.8"/>
    </reaction>
</comment>
<evidence type="ECO:0000313" key="9">
    <source>
        <dbReference type="Proteomes" id="UP000237144"/>
    </source>
</evidence>
<dbReference type="Pfam" id="PF00397">
    <property type="entry name" value="WW"/>
    <property type="match status" value="1"/>
</dbReference>
<dbReference type="OrthoDB" id="2530521at2759"/>
<dbReference type="GO" id="GO:0060261">
    <property type="term" value="P:positive regulation of transcription initiation by RNA polymerase II"/>
    <property type="evidence" value="ECO:0007669"/>
    <property type="project" value="UniProtKB-ARBA"/>
</dbReference>
<dbReference type="InterPro" id="IPR051370">
    <property type="entry name" value="PPIase_Pin1"/>
</dbReference>
<keyword evidence="2 4" id="KW-0697">Rotamase</keyword>
<reference evidence="8 9" key="1">
    <citation type="journal article" date="2018" name="Front. Microbiol.">
        <title>Prospects for Fungal Bioremediation of Acidic Radioactive Waste Sites: Characterization and Genome Sequence of Rhodotorula taiwanensis MD1149.</title>
        <authorList>
            <person name="Tkavc R."/>
            <person name="Matrosova V.Y."/>
            <person name="Grichenko O.E."/>
            <person name="Gostincar C."/>
            <person name="Volpe R.P."/>
            <person name="Klimenkova P."/>
            <person name="Gaidamakova E.K."/>
            <person name="Zhou C.E."/>
            <person name="Stewart B.J."/>
            <person name="Lyman M.G."/>
            <person name="Malfatti S.A."/>
            <person name="Rubinfeld B."/>
            <person name="Courtot M."/>
            <person name="Singh J."/>
            <person name="Dalgard C.L."/>
            <person name="Hamilton T."/>
            <person name="Frey K.G."/>
            <person name="Gunde-Cimerman N."/>
            <person name="Dugan L."/>
            <person name="Daly M.J."/>
        </authorList>
    </citation>
    <scope>NUCLEOTIDE SEQUENCE [LARGE SCALE GENOMIC DNA]</scope>
    <source>
        <strain evidence="8 9">MD1149</strain>
    </source>
</reference>
<dbReference type="SUPFAM" id="SSF51045">
    <property type="entry name" value="WW domain"/>
    <property type="match status" value="1"/>
</dbReference>
<dbReference type="Gene3D" id="2.20.70.10">
    <property type="match status" value="1"/>
</dbReference>